<proteinExistence type="predicted"/>
<reference evidence="5" key="1">
    <citation type="submission" date="2016-11" db="UniProtKB">
        <authorList>
            <consortium name="WormBaseParasite"/>
        </authorList>
    </citation>
    <scope>IDENTIFICATION</scope>
</reference>
<evidence type="ECO:0000313" key="5">
    <source>
        <dbReference type="WBParaSite" id="maker-uti_cns_0013176-snap-gene-0.3-mRNA-1"/>
    </source>
</evidence>
<keyword evidence="1" id="KW-0677">Repeat</keyword>
<evidence type="ECO:0000256" key="2">
    <source>
        <dbReference type="ARBA" id="ARBA00023043"/>
    </source>
</evidence>
<name>A0A1I8IJF0_9PLAT</name>
<dbReference type="Gene3D" id="1.25.40.20">
    <property type="entry name" value="Ankyrin repeat-containing domain"/>
    <property type="match status" value="1"/>
</dbReference>
<dbReference type="PROSITE" id="PS50297">
    <property type="entry name" value="ANK_REP_REGION"/>
    <property type="match status" value="2"/>
</dbReference>
<evidence type="ECO:0000313" key="4">
    <source>
        <dbReference type="Proteomes" id="UP000095280"/>
    </source>
</evidence>
<feature type="repeat" description="ANK" evidence="3">
    <location>
        <begin position="36"/>
        <end position="68"/>
    </location>
</feature>
<accession>A0A1I8IJF0</accession>
<dbReference type="InterPro" id="IPR036770">
    <property type="entry name" value="Ankyrin_rpt-contain_sf"/>
</dbReference>
<dbReference type="InterPro" id="IPR002110">
    <property type="entry name" value="Ankyrin_rpt"/>
</dbReference>
<dbReference type="PANTHER" id="PTHR24201">
    <property type="entry name" value="ANK_REP_REGION DOMAIN-CONTAINING PROTEIN"/>
    <property type="match status" value="1"/>
</dbReference>
<evidence type="ECO:0000256" key="3">
    <source>
        <dbReference type="PROSITE-ProRule" id="PRU00023"/>
    </source>
</evidence>
<evidence type="ECO:0000256" key="1">
    <source>
        <dbReference type="ARBA" id="ARBA00022737"/>
    </source>
</evidence>
<dbReference type="PROSITE" id="PS50088">
    <property type="entry name" value="ANK_REPEAT"/>
    <property type="match status" value="2"/>
</dbReference>
<dbReference type="Pfam" id="PF00023">
    <property type="entry name" value="Ank"/>
    <property type="match status" value="1"/>
</dbReference>
<dbReference type="SUPFAM" id="SSF48403">
    <property type="entry name" value="Ankyrin repeat"/>
    <property type="match status" value="1"/>
</dbReference>
<dbReference type="AlphaFoldDB" id="A0A1I8IJF0"/>
<dbReference type="SMART" id="SM00248">
    <property type="entry name" value="ANK"/>
    <property type="match status" value="3"/>
</dbReference>
<dbReference type="Pfam" id="PF12796">
    <property type="entry name" value="Ank_2"/>
    <property type="match status" value="1"/>
</dbReference>
<dbReference type="Proteomes" id="UP000095280">
    <property type="component" value="Unplaced"/>
</dbReference>
<keyword evidence="4" id="KW-1185">Reference proteome</keyword>
<protein>
    <submittedName>
        <fullName evidence="5">ANK_REP_REGION domain-containing protein</fullName>
    </submittedName>
</protein>
<feature type="repeat" description="ANK" evidence="3">
    <location>
        <begin position="69"/>
        <end position="96"/>
    </location>
</feature>
<dbReference type="WBParaSite" id="maker-uti_cns_0013176-snap-gene-0.3-mRNA-1">
    <property type="protein sequence ID" value="maker-uti_cns_0013176-snap-gene-0.3-mRNA-1"/>
    <property type="gene ID" value="maker-uti_cns_0013176-snap-gene-0.3"/>
</dbReference>
<dbReference type="InterPro" id="IPR050776">
    <property type="entry name" value="Ank_Repeat/CDKN_Inhibitor"/>
</dbReference>
<keyword evidence="2 3" id="KW-0040">ANK repeat</keyword>
<organism evidence="4 5">
    <name type="scientific">Macrostomum lignano</name>
    <dbReference type="NCBI Taxonomy" id="282301"/>
    <lineage>
        <taxon>Eukaryota</taxon>
        <taxon>Metazoa</taxon>
        <taxon>Spiralia</taxon>
        <taxon>Lophotrochozoa</taxon>
        <taxon>Platyhelminthes</taxon>
        <taxon>Rhabditophora</taxon>
        <taxon>Macrostomorpha</taxon>
        <taxon>Macrostomida</taxon>
        <taxon>Macrostomidae</taxon>
        <taxon>Macrostomum</taxon>
    </lineage>
</organism>
<sequence>PHGYTAVHLACLAGDLETLAYLVDSLELPVDSRDSKGRTPVHLCAVRGFDDCLQLLLKRGARLDNRDHRGRTPVHLATLAGYISLAKQLILNGASLWDALKALLWTANKIKAD</sequence>